<proteinExistence type="inferred from homology"/>
<comment type="caution">
    <text evidence="7">The sequence shown here is derived from an EMBL/GenBank/DDBJ whole genome shotgun (WGS) entry which is preliminary data.</text>
</comment>
<dbReference type="EMBL" id="BANC01000121">
    <property type="protein sequence ID" value="GAN81843.1"/>
    <property type="molecule type" value="Genomic_DNA"/>
</dbReference>
<name>A0A0D6PKW0_9PROT</name>
<gene>
    <name evidence="7" type="ORF">Aam_123_009</name>
</gene>
<organism evidence="7 8">
    <name type="scientific">Acidocella aminolytica 101 = DSM 11237</name>
    <dbReference type="NCBI Taxonomy" id="1120923"/>
    <lineage>
        <taxon>Bacteria</taxon>
        <taxon>Pseudomonadati</taxon>
        <taxon>Pseudomonadota</taxon>
        <taxon>Alphaproteobacteria</taxon>
        <taxon>Acetobacterales</taxon>
        <taxon>Acidocellaceae</taxon>
        <taxon>Acidocella</taxon>
    </lineage>
</organism>
<dbReference type="InterPro" id="IPR003593">
    <property type="entry name" value="AAA+_ATPase"/>
</dbReference>
<evidence type="ECO:0000256" key="2">
    <source>
        <dbReference type="ARBA" id="ARBA00022448"/>
    </source>
</evidence>
<keyword evidence="3" id="KW-0547">Nucleotide-binding</keyword>
<keyword evidence="5" id="KW-0029">Amino-acid transport</keyword>
<dbReference type="PIRSF" id="PIRSF039137">
    <property type="entry name" value="ABC_branched_ATPase"/>
    <property type="match status" value="1"/>
</dbReference>
<evidence type="ECO:0000313" key="7">
    <source>
        <dbReference type="EMBL" id="GAN81843.1"/>
    </source>
</evidence>
<dbReference type="PROSITE" id="PS00211">
    <property type="entry name" value="ABC_TRANSPORTER_1"/>
    <property type="match status" value="1"/>
</dbReference>
<dbReference type="InterPro" id="IPR030660">
    <property type="entry name" value="ABC_branched_ATPase_LivF/BraG"/>
</dbReference>
<dbReference type="Gene3D" id="3.40.50.300">
    <property type="entry name" value="P-loop containing nucleotide triphosphate hydrolases"/>
    <property type="match status" value="1"/>
</dbReference>
<dbReference type="AlphaFoldDB" id="A0A0D6PKW0"/>
<dbReference type="PANTHER" id="PTHR43820:SF6">
    <property type="entry name" value="ABC TRANSPORTER ATP-BINDING PROTEIN"/>
    <property type="match status" value="1"/>
</dbReference>
<dbReference type="InterPro" id="IPR017871">
    <property type="entry name" value="ABC_transporter-like_CS"/>
</dbReference>
<evidence type="ECO:0000256" key="4">
    <source>
        <dbReference type="ARBA" id="ARBA00022840"/>
    </source>
</evidence>
<feature type="domain" description="ABC transporter" evidence="6">
    <location>
        <begin position="4"/>
        <end position="235"/>
    </location>
</feature>
<sequence>MSLLQVTDLRVNYGQIEALKGVSLHVKIGEIVAILGANGAGKTTLMRTLSGLLTPRSGTIMFEGTDITRLGADKIVRHGIAQSPEGRRVFGTLTVMENLRLGAFTRPANEIQESLDFVLDMFPRLRDRRSQLAGTMSGGEQQMLAIGRALMAKPRLLLLDEPSLGLAPIIFQGIFRTLREIADSGVTILIVEQNARSVLKLADRGYVLEVGRFVLEDTAKALLTSPEVQAAYLGGAEKKPH</sequence>
<reference evidence="7 8" key="1">
    <citation type="submission" date="2012-11" db="EMBL/GenBank/DDBJ databases">
        <title>Whole genome sequence of Acidocella aminolytica 101 = DSM 11237.</title>
        <authorList>
            <person name="Azuma Y."/>
            <person name="Higashiura N."/>
            <person name="Hirakawa H."/>
            <person name="Matsushita K."/>
        </authorList>
    </citation>
    <scope>NUCLEOTIDE SEQUENCE [LARGE SCALE GENOMIC DNA]</scope>
    <source>
        <strain evidence="8">101 / DSM 11237</strain>
    </source>
</reference>
<evidence type="ECO:0000256" key="3">
    <source>
        <dbReference type="ARBA" id="ARBA00022741"/>
    </source>
</evidence>
<dbReference type="GO" id="GO:0016887">
    <property type="term" value="F:ATP hydrolysis activity"/>
    <property type="evidence" value="ECO:0007669"/>
    <property type="project" value="InterPro"/>
</dbReference>
<evidence type="ECO:0000313" key="8">
    <source>
        <dbReference type="Proteomes" id="UP000032668"/>
    </source>
</evidence>
<dbReference type="OrthoDB" id="9775250at2"/>
<keyword evidence="4" id="KW-0067">ATP-binding</keyword>
<comment type="similarity">
    <text evidence="1">Belongs to the ABC transporter superfamily.</text>
</comment>
<protein>
    <submittedName>
        <fullName evidence="7">ABC transporter branched-chain amino acid permease</fullName>
    </submittedName>
</protein>
<dbReference type="GO" id="GO:0005524">
    <property type="term" value="F:ATP binding"/>
    <property type="evidence" value="ECO:0007669"/>
    <property type="project" value="UniProtKB-KW"/>
</dbReference>
<evidence type="ECO:0000256" key="1">
    <source>
        <dbReference type="ARBA" id="ARBA00005417"/>
    </source>
</evidence>
<dbReference type="InterPro" id="IPR027417">
    <property type="entry name" value="P-loop_NTPase"/>
</dbReference>
<dbReference type="Pfam" id="PF00005">
    <property type="entry name" value="ABC_tran"/>
    <property type="match status" value="1"/>
</dbReference>
<keyword evidence="2" id="KW-0813">Transport</keyword>
<dbReference type="Proteomes" id="UP000032668">
    <property type="component" value="Unassembled WGS sequence"/>
</dbReference>
<dbReference type="PROSITE" id="PS50893">
    <property type="entry name" value="ABC_TRANSPORTER_2"/>
    <property type="match status" value="1"/>
</dbReference>
<dbReference type="STRING" id="1120923.SAMN02746095_00089"/>
<dbReference type="CDD" id="cd03224">
    <property type="entry name" value="ABC_TM1139_LivF_branched"/>
    <property type="match status" value="1"/>
</dbReference>
<keyword evidence="8" id="KW-1185">Reference proteome</keyword>
<dbReference type="SMART" id="SM00382">
    <property type="entry name" value="AAA"/>
    <property type="match status" value="1"/>
</dbReference>
<evidence type="ECO:0000256" key="5">
    <source>
        <dbReference type="ARBA" id="ARBA00022970"/>
    </source>
</evidence>
<dbReference type="PANTHER" id="PTHR43820">
    <property type="entry name" value="HIGH-AFFINITY BRANCHED-CHAIN AMINO ACID TRANSPORT ATP-BINDING PROTEIN LIVF"/>
    <property type="match status" value="1"/>
</dbReference>
<accession>A0A0D6PKW0</accession>
<dbReference type="GO" id="GO:0015658">
    <property type="term" value="F:branched-chain amino acid transmembrane transporter activity"/>
    <property type="evidence" value="ECO:0007669"/>
    <property type="project" value="InterPro"/>
</dbReference>
<dbReference type="InterPro" id="IPR003439">
    <property type="entry name" value="ABC_transporter-like_ATP-bd"/>
</dbReference>
<dbReference type="GO" id="GO:0015807">
    <property type="term" value="P:L-amino acid transport"/>
    <property type="evidence" value="ECO:0007669"/>
    <property type="project" value="TreeGrafter"/>
</dbReference>
<dbReference type="SUPFAM" id="SSF52540">
    <property type="entry name" value="P-loop containing nucleoside triphosphate hydrolases"/>
    <property type="match status" value="1"/>
</dbReference>
<evidence type="ECO:0000259" key="6">
    <source>
        <dbReference type="PROSITE" id="PS50893"/>
    </source>
</evidence>
<dbReference type="InterPro" id="IPR052156">
    <property type="entry name" value="BCAA_Transport_ATP-bd_LivF"/>
</dbReference>